<evidence type="ECO:0000256" key="1">
    <source>
        <dbReference type="ARBA" id="ARBA00023015"/>
    </source>
</evidence>
<feature type="region of interest" description="Disordered" evidence="3">
    <location>
        <begin position="1"/>
        <end position="38"/>
    </location>
</feature>
<dbReference type="PANTHER" id="PTHR34236:SF1">
    <property type="entry name" value="DIMETHYL SULFOXIDE REDUCTASE TRANSCRIPTIONAL ACTIVATOR"/>
    <property type="match status" value="1"/>
</dbReference>
<comment type="caution">
    <text evidence="5">The sequence shown here is derived from an EMBL/GenBank/DDBJ whole genome shotgun (WGS) entry which is preliminary data.</text>
</comment>
<gene>
    <name evidence="5" type="ORF">BDK61_2543</name>
</gene>
<evidence type="ECO:0000313" key="6">
    <source>
        <dbReference type="Proteomes" id="UP000268233"/>
    </source>
</evidence>
<keyword evidence="1" id="KW-0805">Transcription regulation</keyword>
<dbReference type="Pfam" id="PF04967">
    <property type="entry name" value="HTH_10"/>
    <property type="match status" value="1"/>
</dbReference>
<accession>A0A495R8L4</accession>
<keyword evidence="6" id="KW-1185">Reference proteome</keyword>
<dbReference type="InterPro" id="IPR036388">
    <property type="entry name" value="WH-like_DNA-bd_sf"/>
</dbReference>
<dbReference type="InterPro" id="IPR007050">
    <property type="entry name" value="HTH_bacterioopsin"/>
</dbReference>
<evidence type="ECO:0000259" key="4">
    <source>
        <dbReference type="PROSITE" id="PS50943"/>
    </source>
</evidence>
<dbReference type="PANTHER" id="PTHR34236">
    <property type="entry name" value="DIMETHYL SULFOXIDE REDUCTASE TRANSCRIPTIONAL ACTIVATOR"/>
    <property type="match status" value="1"/>
</dbReference>
<evidence type="ECO:0000256" key="2">
    <source>
        <dbReference type="ARBA" id="ARBA00023163"/>
    </source>
</evidence>
<feature type="compositionally biased region" description="Polar residues" evidence="3">
    <location>
        <begin position="1"/>
        <end position="12"/>
    </location>
</feature>
<sequence length="252" mass="27328">MRNTGDQGSATEADQPVNGAGYGPASLSETDETPREKSLGVDLCLSHPELILTDATESSPDITVHPEQMVNDGTSNFLVIEVAGESLDQFETELGRDNTVCGFLVLDWTETNRIYRIEVADSAVQVTPSLVQAGGRALDMEGTGGQWLVHAQFRSQAALSQFRSECSERNITFRLDRLYWTSGEANADVCGLTADQQVALETAHREGYFDVPRGISQAELADKLGISPSAMSQRIRRGMDQVVGSELGLSEE</sequence>
<dbReference type="Gene3D" id="1.10.10.10">
    <property type="entry name" value="Winged helix-like DNA-binding domain superfamily/Winged helix DNA-binding domain"/>
    <property type="match status" value="1"/>
</dbReference>
<dbReference type="CDD" id="cd00093">
    <property type="entry name" value="HTH_XRE"/>
    <property type="match status" value="1"/>
</dbReference>
<name>A0A495R8L4_9EURY</name>
<protein>
    <submittedName>
        <fullName evidence="5">Helix-turn-helix protein</fullName>
    </submittedName>
</protein>
<dbReference type="RefSeq" id="WP_004957283.1">
    <property type="nucleotide sequence ID" value="NZ_RBWW01000001.1"/>
</dbReference>
<dbReference type="AlphaFoldDB" id="A0A495R8L4"/>
<keyword evidence="2" id="KW-0804">Transcription</keyword>
<organism evidence="5 6">
    <name type="scientific">Haloarcula quadrata</name>
    <dbReference type="NCBI Taxonomy" id="182779"/>
    <lineage>
        <taxon>Archaea</taxon>
        <taxon>Methanobacteriati</taxon>
        <taxon>Methanobacteriota</taxon>
        <taxon>Stenosarchaea group</taxon>
        <taxon>Halobacteria</taxon>
        <taxon>Halobacteriales</taxon>
        <taxon>Haloarculaceae</taxon>
        <taxon>Haloarcula</taxon>
    </lineage>
</organism>
<feature type="domain" description="HTH cro/C1-type" evidence="4">
    <location>
        <begin position="213"/>
        <end position="233"/>
    </location>
</feature>
<dbReference type="EMBL" id="RBWW01000001">
    <property type="protein sequence ID" value="RKS83208.1"/>
    <property type="molecule type" value="Genomic_DNA"/>
</dbReference>
<proteinExistence type="predicted"/>
<reference evidence="5 6" key="1">
    <citation type="submission" date="2018-10" db="EMBL/GenBank/DDBJ databases">
        <title>Genomic Encyclopedia of Archaeal and Bacterial Type Strains, Phase II (KMG-II): from individual species to whole genera.</title>
        <authorList>
            <person name="Goeker M."/>
        </authorList>
    </citation>
    <scope>NUCLEOTIDE SEQUENCE [LARGE SCALE GENOMIC DNA]</scope>
    <source>
        <strain evidence="5 6">DSM 11927</strain>
    </source>
</reference>
<dbReference type="PROSITE" id="PS50943">
    <property type="entry name" value="HTH_CROC1"/>
    <property type="match status" value="1"/>
</dbReference>
<dbReference type="InterPro" id="IPR001387">
    <property type="entry name" value="Cro/C1-type_HTH"/>
</dbReference>
<dbReference type="GeneID" id="64821868"/>
<evidence type="ECO:0000313" key="5">
    <source>
        <dbReference type="EMBL" id="RKS83208.1"/>
    </source>
</evidence>
<evidence type="ECO:0000256" key="3">
    <source>
        <dbReference type="SAM" id="MobiDB-lite"/>
    </source>
</evidence>
<dbReference type="Proteomes" id="UP000268233">
    <property type="component" value="Unassembled WGS sequence"/>
</dbReference>